<evidence type="ECO:0000259" key="8">
    <source>
        <dbReference type="PROSITE" id="PS51737"/>
    </source>
</evidence>
<dbReference type="InterPro" id="IPR006119">
    <property type="entry name" value="Resolv_N"/>
</dbReference>
<feature type="coiled-coil region" evidence="6">
    <location>
        <begin position="383"/>
        <end position="417"/>
    </location>
</feature>
<dbReference type="GO" id="GO:0015074">
    <property type="term" value="P:DNA integration"/>
    <property type="evidence" value="ECO:0007669"/>
    <property type="project" value="UniProtKB-KW"/>
</dbReference>
<dbReference type="SMART" id="SM00857">
    <property type="entry name" value="Resolvase"/>
    <property type="match status" value="1"/>
</dbReference>
<gene>
    <name evidence="9" type="ORF">H8702_04285</name>
</gene>
<dbReference type="InterPro" id="IPR025827">
    <property type="entry name" value="Zn_ribbon_recom_dom"/>
</dbReference>
<evidence type="ECO:0000256" key="2">
    <source>
        <dbReference type="ARBA" id="ARBA00023125"/>
    </source>
</evidence>
<keyword evidence="10" id="KW-1185">Reference proteome</keyword>
<dbReference type="SUPFAM" id="SSF53041">
    <property type="entry name" value="Resolvase-like"/>
    <property type="match status" value="1"/>
</dbReference>
<accession>A0A8J6TWX4</accession>
<evidence type="ECO:0000256" key="3">
    <source>
        <dbReference type="ARBA" id="ARBA00023172"/>
    </source>
</evidence>
<dbReference type="PANTHER" id="PTHR30461:SF23">
    <property type="entry name" value="DNA RECOMBINASE-RELATED"/>
    <property type="match status" value="1"/>
</dbReference>
<comment type="caution">
    <text evidence="9">The sequence shown here is derived from an EMBL/GenBank/DDBJ whole genome shotgun (WGS) entry which is preliminary data.</text>
</comment>
<keyword evidence="6" id="KW-0175">Coiled coil</keyword>
<dbReference type="InterPro" id="IPR050639">
    <property type="entry name" value="SSR_resolvase"/>
</dbReference>
<dbReference type="EMBL" id="JACRTL010000002">
    <property type="protein sequence ID" value="MBC8610345.1"/>
    <property type="molecule type" value="Genomic_DNA"/>
</dbReference>
<evidence type="ECO:0000313" key="10">
    <source>
        <dbReference type="Proteomes" id="UP000632659"/>
    </source>
</evidence>
<sequence>MIVACYVRVSTENQLENYSIEEQTERLKLYCKSKDYIIYDMYIDGGYSGGNMERPALQKLLSDVQSGKINAVLVYKLDRLSRSQKDTLNIIEDHFLKNGVDFISLNENFDTSTPFGKAMIGILSVFAQLEKDQITERFTMGRIGRSKAGYYHGGPTAPTGYDYKDGKLIVNPVTSQQVQEVYQEFLNGKSINSIQRQMHEKYGGWGSATLVLNVLKNSVYIGMVKFKGVAYPGLHTPIISREQFERVQQYLNSEERESRKTTAQKTPFKAGFTLSGLVFCKRCGAKFSAEHGNYTCYSRSKSSPKRVIDPNCKNDKWKISDLDELIFDEIEHMSIDDDRLNQVVSSVKQPSAVDEASFQAEIEKIDQQIKRLLDLYQIGTLPISEISERVHSLQAEKEKLENQAKENRRQMSVKERIERFKQLVSQIQYMRTQSVEKKRIYVAELIETIYIDGKEVSINWRI</sequence>
<dbReference type="InterPro" id="IPR036162">
    <property type="entry name" value="Resolvase-like_N_sf"/>
</dbReference>
<feature type="domain" description="Resolvase/invertase-type recombinase catalytic" evidence="7">
    <location>
        <begin position="2"/>
        <end position="149"/>
    </location>
</feature>
<dbReference type="Pfam" id="PF07508">
    <property type="entry name" value="Recombinase"/>
    <property type="match status" value="1"/>
</dbReference>
<evidence type="ECO:0000256" key="5">
    <source>
        <dbReference type="PROSITE-ProRule" id="PRU10137"/>
    </source>
</evidence>
<dbReference type="InterPro" id="IPR011109">
    <property type="entry name" value="DNA_bind_recombinase_dom"/>
</dbReference>
<name>A0A8J6TWX4_9FIRM</name>
<dbReference type="GO" id="GO:0003677">
    <property type="term" value="F:DNA binding"/>
    <property type="evidence" value="ECO:0007669"/>
    <property type="project" value="UniProtKB-KW"/>
</dbReference>
<dbReference type="InterPro" id="IPR038109">
    <property type="entry name" value="DNA_bind_recomb_sf"/>
</dbReference>
<dbReference type="Pfam" id="PF13408">
    <property type="entry name" value="Zn_ribbon_recom"/>
    <property type="match status" value="1"/>
</dbReference>
<feature type="domain" description="Recombinase" evidence="8">
    <location>
        <begin position="158"/>
        <end position="257"/>
    </location>
</feature>
<evidence type="ECO:0000256" key="4">
    <source>
        <dbReference type="PIRSR" id="PIRSR606118-50"/>
    </source>
</evidence>
<dbReference type="PROSITE" id="PS00397">
    <property type="entry name" value="RECOMBINASES_1"/>
    <property type="match status" value="1"/>
</dbReference>
<feature type="active site" description="O-(5'-phospho-DNA)-serine intermediate" evidence="4 5">
    <location>
        <position position="10"/>
    </location>
</feature>
<protein>
    <submittedName>
        <fullName evidence="9">Recombinase family protein</fullName>
    </submittedName>
</protein>
<dbReference type="AlphaFoldDB" id="A0A8J6TWX4"/>
<evidence type="ECO:0000256" key="6">
    <source>
        <dbReference type="SAM" id="Coils"/>
    </source>
</evidence>
<keyword evidence="2" id="KW-0238">DNA-binding</keyword>
<reference evidence="9" key="1">
    <citation type="submission" date="2020-08" db="EMBL/GenBank/DDBJ databases">
        <title>Genome public.</title>
        <authorList>
            <person name="Liu C."/>
            <person name="Sun Q."/>
        </authorList>
    </citation>
    <scope>NUCLEOTIDE SEQUENCE</scope>
    <source>
        <strain evidence="9">NSJ-15</strain>
    </source>
</reference>
<keyword evidence="1" id="KW-0229">DNA integration</keyword>
<dbReference type="Gene3D" id="3.90.1750.20">
    <property type="entry name" value="Putative Large Serine Recombinase, Chain B, Domain 2"/>
    <property type="match status" value="1"/>
</dbReference>
<dbReference type="Gene3D" id="3.40.50.1390">
    <property type="entry name" value="Resolvase, N-terminal catalytic domain"/>
    <property type="match status" value="1"/>
</dbReference>
<dbReference type="PANTHER" id="PTHR30461">
    <property type="entry name" value="DNA-INVERTASE FROM LAMBDOID PROPHAGE"/>
    <property type="match status" value="1"/>
</dbReference>
<dbReference type="InterPro" id="IPR006118">
    <property type="entry name" value="Recombinase_CS"/>
</dbReference>
<dbReference type="Pfam" id="PF00239">
    <property type="entry name" value="Resolvase"/>
    <property type="match status" value="1"/>
</dbReference>
<evidence type="ECO:0000313" key="9">
    <source>
        <dbReference type="EMBL" id="MBC8610345.1"/>
    </source>
</evidence>
<dbReference type="PROSITE" id="PS51736">
    <property type="entry name" value="RECOMBINASES_3"/>
    <property type="match status" value="1"/>
</dbReference>
<evidence type="ECO:0000259" key="7">
    <source>
        <dbReference type="PROSITE" id="PS51736"/>
    </source>
</evidence>
<dbReference type="FunFam" id="3.40.50.1390:FF:000009">
    <property type="entry name" value="Recombinase family protein"/>
    <property type="match status" value="1"/>
</dbReference>
<dbReference type="GO" id="GO:0000150">
    <property type="term" value="F:DNA strand exchange activity"/>
    <property type="evidence" value="ECO:0007669"/>
    <property type="project" value="InterPro"/>
</dbReference>
<dbReference type="Proteomes" id="UP000632659">
    <property type="component" value="Unassembled WGS sequence"/>
</dbReference>
<keyword evidence="3" id="KW-0233">DNA recombination</keyword>
<dbReference type="CDD" id="cd03768">
    <property type="entry name" value="SR_ResInv"/>
    <property type="match status" value="1"/>
</dbReference>
<evidence type="ECO:0000256" key="1">
    <source>
        <dbReference type="ARBA" id="ARBA00022908"/>
    </source>
</evidence>
<dbReference type="PROSITE" id="PS51737">
    <property type="entry name" value="RECOMBINASE_DNA_BIND"/>
    <property type="match status" value="1"/>
</dbReference>
<proteinExistence type="predicted"/>
<organism evidence="9 10">
    <name type="scientific">Massiliimalia timonensis</name>
    <dbReference type="NCBI Taxonomy" id="1987501"/>
    <lineage>
        <taxon>Bacteria</taxon>
        <taxon>Bacillati</taxon>
        <taxon>Bacillota</taxon>
        <taxon>Clostridia</taxon>
        <taxon>Eubacteriales</taxon>
        <taxon>Oscillospiraceae</taxon>
        <taxon>Massiliimalia</taxon>
    </lineage>
</organism>